<dbReference type="PANTHER" id="PTHR40079:SF4">
    <property type="entry name" value="GH26 DOMAIN-CONTAINING PROTEIN-RELATED"/>
    <property type="match status" value="1"/>
</dbReference>
<sequence length="700" mass="77519">MRKSKNKVIAMVLAFGVTASMLFTSIPGALSALTGAGNRITKAEAAVEFYTKLEAEDATMTGDVKAASTRAGYSGTGYATGFTQAGNNSWSMPVTIPTEGFYTFTIRSTADSYKENFLYIDGAQTGTIYCKGDAMWGDTVIESVYLEAGTITLSIKESWGWFDLDYIEIKNGTGVEDSVYATATSTLVNPNANQKTKNIMTYLRSIYGKKTLSGQSGTLNESTEFDTLYRTTGRYPAIRLLDFIFCSPASEWHSTGEVDLALDWNEKGGLTSFQWHWHAPKGGASFYTEKTSFDLSKAVTTQNISRKSLSEIKAMYEAGTITEETYLMVRDIDAISGYLAQLEDAGVTVLWRPLHEASGGWFWWGAAGEGSYLWLYRLMFDRQTYYHELNNLIWVWNGQDADWYPGDEYCDIVGTDIYADKHNYSAQTAQFKKTVNYSGGNKMAALTENGVMVNPDLMSRDNTFWLWFGVWYGDFLIDYNGNLNGVYTEASMVNKVYNSDLVITLDELPNFNGTNPTGVPTVTPTVTPIVTPIVTPTVTPTTTPIPSGDFTLTLTNTGNTAASTNTIKNNIRLKHESGSDIDLSKLTIRYYYTKEGSASENFYCDTAALQYNKAPWYVSHNSSASGSFHSLAAPKTNADSYLELKINTTDKLTAGSTLIFDTRFTKNDWSLYNQSNDYSYGNNSNVLVYYDGELILGVEP</sequence>
<dbReference type="InterPro" id="IPR005084">
    <property type="entry name" value="CBM6"/>
</dbReference>
<dbReference type="PRINTS" id="PR00739">
    <property type="entry name" value="GLHYDRLASE26"/>
</dbReference>
<evidence type="ECO:0000313" key="6">
    <source>
        <dbReference type="Proteomes" id="UP000515561"/>
    </source>
</evidence>
<evidence type="ECO:0000256" key="4">
    <source>
        <dbReference type="PROSITE-ProRule" id="PRU01100"/>
    </source>
</evidence>
<protein>
    <submittedName>
        <fullName evidence="5">Uncharacterized protein</fullName>
    </submittedName>
</protein>
<dbReference type="PROSITE" id="PS51172">
    <property type="entry name" value="CBM3"/>
    <property type="match status" value="1"/>
</dbReference>
<dbReference type="InterPro" id="IPR000805">
    <property type="entry name" value="Glyco_hydro_26"/>
</dbReference>
<dbReference type="InterPro" id="IPR008979">
    <property type="entry name" value="Galactose-bd-like_sf"/>
</dbReference>
<dbReference type="PROSITE" id="PS51175">
    <property type="entry name" value="CBM6"/>
    <property type="match status" value="1"/>
</dbReference>
<gene>
    <name evidence="5" type="ORF">acsn021_08550</name>
</gene>
<comment type="similarity">
    <text evidence="1 4">Belongs to the glycosyl hydrolase 26 family.</text>
</comment>
<dbReference type="InterPro" id="IPR001956">
    <property type="entry name" value="CBM3"/>
</dbReference>
<dbReference type="SMART" id="SM01067">
    <property type="entry name" value="CBM_3"/>
    <property type="match status" value="1"/>
</dbReference>
<dbReference type="GO" id="GO:0016985">
    <property type="term" value="F:mannan endo-1,4-beta-mannosidase activity"/>
    <property type="evidence" value="ECO:0007669"/>
    <property type="project" value="InterPro"/>
</dbReference>
<evidence type="ECO:0000313" key="5">
    <source>
        <dbReference type="EMBL" id="BCJ93286.1"/>
    </source>
</evidence>
<dbReference type="Pfam" id="PF00942">
    <property type="entry name" value="CBM_3"/>
    <property type="match status" value="1"/>
</dbReference>
<accession>A0A6S6QUD7</accession>
<evidence type="ECO:0000256" key="2">
    <source>
        <dbReference type="ARBA" id="ARBA00022801"/>
    </source>
</evidence>
<keyword evidence="2 4" id="KW-0378">Hydrolase</keyword>
<dbReference type="GO" id="GO:0006080">
    <property type="term" value="P:substituted mannan metabolic process"/>
    <property type="evidence" value="ECO:0007669"/>
    <property type="project" value="InterPro"/>
</dbReference>
<dbReference type="PANTHER" id="PTHR40079">
    <property type="entry name" value="MANNAN ENDO-1,4-BETA-MANNOSIDASE E-RELATED"/>
    <property type="match status" value="1"/>
</dbReference>
<dbReference type="Pfam" id="PF16990">
    <property type="entry name" value="CBM_35"/>
    <property type="match status" value="1"/>
</dbReference>
<dbReference type="Proteomes" id="UP000515561">
    <property type="component" value="Chromosome"/>
</dbReference>
<dbReference type="GO" id="GO:0030248">
    <property type="term" value="F:cellulose binding"/>
    <property type="evidence" value="ECO:0007669"/>
    <property type="project" value="InterPro"/>
</dbReference>
<organism evidence="5 6">
    <name type="scientific">Anaerocolumna cellulosilytica</name>
    <dbReference type="NCBI Taxonomy" id="433286"/>
    <lineage>
        <taxon>Bacteria</taxon>
        <taxon>Bacillati</taxon>
        <taxon>Bacillota</taxon>
        <taxon>Clostridia</taxon>
        <taxon>Lachnospirales</taxon>
        <taxon>Lachnospiraceae</taxon>
        <taxon>Anaerocolumna</taxon>
    </lineage>
</organism>
<name>A0A6S6QUD7_9FIRM</name>
<evidence type="ECO:0000256" key="1">
    <source>
        <dbReference type="ARBA" id="ARBA00007754"/>
    </source>
</evidence>
<dbReference type="SUPFAM" id="SSF51445">
    <property type="entry name" value="(Trans)glycosidases"/>
    <property type="match status" value="1"/>
</dbReference>
<reference evidence="5 6" key="1">
    <citation type="journal article" date="2016" name="Int. J. Syst. Evol. Microbiol.">
        <title>Descriptions of Anaerotaenia torta gen. nov., sp. nov. and Anaerocolumna cellulosilytica gen. nov., sp. nov. isolated from a methanogenic reactor of cattle waste.</title>
        <authorList>
            <person name="Uek A."/>
            <person name="Ohtaki Y."/>
            <person name="Kaku N."/>
            <person name="Ueki K."/>
        </authorList>
    </citation>
    <scope>NUCLEOTIDE SEQUENCE [LARGE SCALE GENOMIC DNA]</scope>
    <source>
        <strain evidence="5 6">SN021</strain>
    </source>
</reference>
<dbReference type="Pfam" id="PF02156">
    <property type="entry name" value="Glyco_hydro_26"/>
    <property type="match status" value="1"/>
</dbReference>
<dbReference type="EMBL" id="AP023367">
    <property type="protein sequence ID" value="BCJ93286.1"/>
    <property type="molecule type" value="Genomic_DNA"/>
</dbReference>
<dbReference type="Gene3D" id="2.60.40.710">
    <property type="entry name" value="Endoglucanase-like"/>
    <property type="match status" value="1"/>
</dbReference>
<dbReference type="Gene3D" id="2.60.120.260">
    <property type="entry name" value="Galactose-binding domain-like"/>
    <property type="match status" value="1"/>
</dbReference>
<dbReference type="RefSeq" id="WP_184090220.1">
    <property type="nucleotide sequence ID" value="NZ_AP023367.1"/>
</dbReference>
<feature type="active site" description="Nucleophile" evidence="4">
    <location>
        <position position="448"/>
    </location>
</feature>
<feature type="active site" description="Proton donor" evidence="4">
    <location>
        <position position="356"/>
    </location>
</feature>
<dbReference type="InterPro" id="IPR036966">
    <property type="entry name" value="CBM3_sf"/>
</dbReference>
<keyword evidence="6" id="KW-1185">Reference proteome</keyword>
<dbReference type="SUPFAM" id="SSF49384">
    <property type="entry name" value="Carbohydrate-binding domain"/>
    <property type="match status" value="1"/>
</dbReference>
<proteinExistence type="inferred from homology"/>
<dbReference type="InterPro" id="IPR008965">
    <property type="entry name" value="CBM2/CBM3_carb-bd_dom_sf"/>
</dbReference>
<dbReference type="Gene3D" id="3.20.20.80">
    <property type="entry name" value="Glycosidases"/>
    <property type="match status" value="1"/>
</dbReference>
<dbReference type="AlphaFoldDB" id="A0A6S6QUD7"/>
<evidence type="ECO:0000256" key="3">
    <source>
        <dbReference type="ARBA" id="ARBA00023295"/>
    </source>
</evidence>
<dbReference type="InterPro" id="IPR017853">
    <property type="entry name" value="GH"/>
</dbReference>
<dbReference type="SUPFAM" id="SSF49785">
    <property type="entry name" value="Galactose-binding domain-like"/>
    <property type="match status" value="1"/>
</dbReference>
<dbReference type="InterPro" id="IPR022790">
    <property type="entry name" value="GH26_dom"/>
</dbReference>
<dbReference type="PROSITE" id="PS51764">
    <property type="entry name" value="GH26"/>
    <property type="match status" value="1"/>
</dbReference>
<dbReference type="CDD" id="cd04086">
    <property type="entry name" value="CBM35_mannanase-like"/>
    <property type="match status" value="1"/>
</dbReference>
<keyword evidence="3 4" id="KW-0326">Glycosidase</keyword>
<dbReference type="KEGG" id="acel:acsn021_08550"/>